<dbReference type="CDD" id="cd04511">
    <property type="entry name" value="NUDIX_Hydrolase"/>
    <property type="match status" value="1"/>
</dbReference>
<dbReference type="InterPro" id="IPR029401">
    <property type="entry name" value="Nudix_N"/>
</dbReference>
<dbReference type="RefSeq" id="WP_126329658.1">
    <property type="nucleotide sequence ID" value="NZ_LR134343.1"/>
</dbReference>
<gene>
    <name evidence="2" type="ORF">NCTC10297_00342</name>
</gene>
<dbReference type="AlphaFoldDB" id="A0A3S4RK20"/>
<dbReference type="GO" id="GO:0003824">
    <property type="term" value="F:catalytic activity"/>
    <property type="evidence" value="ECO:0007669"/>
    <property type="project" value="UniProtKB-ARBA"/>
</dbReference>
<dbReference type="InterPro" id="IPR000086">
    <property type="entry name" value="NUDIX_hydrolase_dom"/>
</dbReference>
<reference evidence="2 3" key="1">
    <citation type="submission" date="2018-12" db="EMBL/GenBank/DDBJ databases">
        <authorList>
            <consortium name="Pathogen Informatics"/>
        </authorList>
    </citation>
    <scope>NUCLEOTIDE SEQUENCE [LARGE SCALE GENOMIC DNA]</scope>
    <source>
        <strain evidence="2 3">NCTC10297</strain>
    </source>
</reference>
<dbReference type="KEGG" id="mcun:NCTC10297_00342"/>
<dbReference type="PROSITE" id="PS51462">
    <property type="entry name" value="NUDIX"/>
    <property type="match status" value="1"/>
</dbReference>
<dbReference type="PANTHER" id="PTHR43222:SF2">
    <property type="entry name" value="NUDIX HYDROLASE 23, CHLOROPLASTIC"/>
    <property type="match status" value="1"/>
</dbReference>
<dbReference type="PANTHER" id="PTHR43222">
    <property type="entry name" value="NUDIX HYDROLASE 23"/>
    <property type="match status" value="1"/>
</dbReference>
<dbReference type="InterPro" id="IPR015797">
    <property type="entry name" value="NUDIX_hydrolase-like_dom_sf"/>
</dbReference>
<name>A0A3S4RK20_9GAMM</name>
<dbReference type="Gene3D" id="2.20.70.10">
    <property type="match status" value="1"/>
</dbReference>
<evidence type="ECO:0000313" key="2">
    <source>
        <dbReference type="EMBL" id="VEG12420.1"/>
    </source>
</evidence>
<dbReference type="EMBL" id="LR134343">
    <property type="protein sequence ID" value="VEG12420.1"/>
    <property type="molecule type" value="Genomic_DNA"/>
</dbReference>
<accession>A0A3S4RK20</accession>
<dbReference type="Pfam" id="PF00293">
    <property type="entry name" value="NUDIX"/>
    <property type="match status" value="1"/>
</dbReference>
<evidence type="ECO:0000313" key="3">
    <source>
        <dbReference type="Proteomes" id="UP000274100"/>
    </source>
</evidence>
<dbReference type="Proteomes" id="UP000274100">
    <property type="component" value="Chromosome"/>
</dbReference>
<proteinExistence type="predicted"/>
<dbReference type="Pfam" id="PF14803">
    <property type="entry name" value="Zn_ribbon_Nudix"/>
    <property type="match status" value="1"/>
</dbReference>
<sequence length="203" mass="22581">MPFCLQCGHAANFAIPVGDSRPRLVCPACQFIHYENPKIICGTLCYHQDKILLCKRAIEPRYGYWTLPAGFMENGETMLAGAVRETFEEAQATACNARLYCLFDIAHLGQVHAIYLAKLSDDGYFAAGAESLECALVDDDNINWDTLAFETIRQTIKHYLADKQALIRQGIDANDPSNYPLHQITLGDDTTPSQMATKLSKES</sequence>
<protein>
    <submittedName>
        <fullName evidence="2">NADH pyrophosphatase</fullName>
    </submittedName>
</protein>
<dbReference type="SUPFAM" id="SSF55811">
    <property type="entry name" value="Nudix"/>
    <property type="match status" value="1"/>
</dbReference>
<evidence type="ECO:0000259" key="1">
    <source>
        <dbReference type="PROSITE" id="PS51462"/>
    </source>
</evidence>
<organism evidence="2 3">
    <name type="scientific">Moraxella cuniculi</name>
    <dbReference type="NCBI Taxonomy" id="34061"/>
    <lineage>
        <taxon>Bacteria</taxon>
        <taxon>Pseudomonadati</taxon>
        <taxon>Pseudomonadota</taxon>
        <taxon>Gammaproteobacteria</taxon>
        <taxon>Moraxellales</taxon>
        <taxon>Moraxellaceae</taxon>
        <taxon>Moraxella</taxon>
    </lineage>
</organism>
<dbReference type="OrthoDB" id="5417595at2"/>
<dbReference type="Gene3D" id="3.90.79.10">
    <property type="entry name" value="Nucleoside Triphosphate Pyrophosphohydrolase"/>
    <property type="match status" value="1"/>
</dbReference>
<feature type="domain" description="Nudix hydrolase" evidence="1">
    <location>
        <begin position="36"/>
        <end position="160"/>
    </location>
</feature>